<sequence length="407" mass="44163">SDTPPASPPGPPEESVLPPWIWLTLCTISLFCLLFISFRRAKSLELYERAKDYLRNRLSFSRMHRGIHLSERDLEADPLASPSSRRPHPHRSFSRDDASDVSSVHSLDDDELPAPSSTRFASSSPFPSRRAYQLDTRPARSLASSAFFSFQSGLSSAADALGWSAERATSAMRGEGQKGDGFARAFWGLRKNERTGGIRLGEGSPREDDELRGVGGKAARVLGISSSPPRQTRTHRRSDSVATDGSGALFEVGDEEDGADAVELPAQFSLGSGGRGGRRSLAEEEERKAVSKAREIHRKLAAEAHAAAASSSSSDWEEKALRAKKKAEEEERAALARIEQGEKEAKKRLAEGGSTRKPPPRPPRPEEVKSAVAMDAEANRSLLCGSHPSAFSTPPQQLPKLCIVSKS</sequence>
<keyword evidence="2" id="KW-0472">Membrane</keyword>
<feature type="region of interest" description="Disordered" evidence="1">
    <location>
        <begin position="195"/>
        <end position="407"/>
    </location>
</feature>
<feature type="compositionally biased region" description="Low complexity" evidence="1">
    <location>
        <begin position="113"/>
        <end position="129"/>
    </location>
</feature>
<feature type="compositionally biased region" description="Low complexity" evidence="1">
    <location>
        <begin position="303"/>
        <end position="314"/>
    </location>
</feature>
<dbReference type="Proteomes" id="UP000199069">
    <property type="component" value="Unassembled WGS sequence"/>
</dbReference>
<keyword evidence="2" id="KW-0812">Transmembrane</keyword>
<keyword evidence="4" id="KW-1185">Reference proteome</keyword>
<feature type="transmembrane region" description="Helical" evidence="2">
    <location>
        <begin position="20"/>
        <end position="38"/>
    </location>
</feature>
<organism evidence="3 4">
    <name type="scientific">Rhodotorula toruloides</name>
    <name type="common">Yeast</name>
    <name type="synonym">Rhodosporidium toruloides</name>
    <dbReference type="NCBI Taxonomy" id="5286"/>
    <lineage>
        <taxon>Eukaryota</taxon>
        <taxon>Fungi</taxon>
        <taxon>Dikarya</taxon>
        <taxon>Basidiomycota</taxon>
        <taxon>Pucciniomycotina</taxon>
        <taxon>Microbotryomycetes</taxon>
        <taxon>Sporidiobolales</taxon>
        <taxon>Sporidiobolaceae</taxon>
        <taxon>Rhodotorula</taxon>
    </lineage>
</organism>
<dbReference type="AlphaFoldDB" id="A0A0K3CMS5"/>
<feature type="region of interest" description="Disordered" evidence="1">
    <location>
        <begin position="73"/>
        <end position="129"/>
    </location>
</feature>
<dbReference type="OMA" id="VLPPWIW"/>
<evidence type="ECO:0000313" key="4">
    <source>
        <dbReference type="Proteomes" id="UP000199069"/>
    </source>
</evidence>
<accession>A0A0K3CMS5</accession>
<reference evidence="3 4" key="1">
    <citation type="submission" date="2015-07" db="EMBL/GenBank/DDBJ databases">
        <authorList>
            <person name="Cajimat M.N.B."/>
            <person name="Milazzo M.L."/>
            <person name="Fulhorst C.F."/>
        </authorList>
    </citation>
    <scope>NUCLEOTIDE SEQUENCE [LARGE SCALE GENOMIC DNA]</scope>
    <source>
        <strain evidence="3">Single colony</strain>
    </source>
</reference>
<feature type="compositionally biased region" description="Basic and acidic residues" evidence="1">
    <location>
        <begin position="280"/>
        <end position="302"/>
    </location>
</feature>
<evidence type="ECO:0000256" key="1">
    <source>
        <dbReference type="SAM" id="MobiDB-lite"/>
    </source>
</evidence>
<name>A0A0K3CMS5_RHOTO</name>
<protein>
    <submittedName>
        <fullName evidence="3">FGENESH: predicted gene_8.182 protein</fullName>
    </submittedName>
</protein>
<gene>
    <name evidence="3" type="primary">FGENESH: predicted gene_8.182</name>
    <name evidence="3" type="ORF">BN2166_0043270</name>
</gene>
<evidence type="ECO:0000313" key="3">
    <source>
        <dbReference type="EMBL" id="CTR08466.1"/>
    </source>
</evidence>
<evidence type="ECO:0000256" key="2">
    <source>
        <dbReference type="SAM" id="Phobius"/>
    </source>
</evidence>
<dbReference type="EMBL" id="CWKI01000008">
    <property type="protein sequence ID" value="CTR08466.1"/>
    <property type="molecule type" value="Genomic_DNA"/>
</dbReference>
<feature type="compositionally biased region" description="Basic and acidic residues" evidence="1">
    <location>
        <begin position="316"/>
        <end position="350"/>
    </location>
</feature>
<proteinExistence type="predicted"/>
<feature type="non-terminal residue" evidence="3">
    <location>
        <position position="1"/>
    </location>
</feature>
<keyword evidence="2" id="KW-1133">Transmembrane helix</keyword>